<dbReference type="PANTHER" id="PTHR30469:SF15">
    <property type="entry name" value="HLYD FAMILY OF SECRETION PROTEINS"/>
    <property type="match status" value="1"/>
</dbReference>
<evidence type="ECO:0000313" key="6">
    <source>
        <dbReference type="EMBL" id="PHN03582.1"/>
    </source>
</evidence>
<evidence type="ECO:0000259" key="4">
    <source>
        <dbReference type="Pfam" id="PF25954"/>
    </source>
</evidence>
<evidence type="ECO:0000313" key="7">
    <source>
        <dbReference type="Proteomes" id="UP000223913"/>
    </source>
</evidence>
<evidence type="ECO:0000256" key="3">
    <source>
        <dbReference type="SAM" id="SignalP"/>
    </source>
</evidence>
<dbReference type="Gene3D" id="2.40.420.20">
    <property type="match status" value="1"/>
</dbReference>
<dbReference type="Gene3D" id="2.40.50.100">
    <property type="match status" value="2"/>
</dbReference>
<evidence type="ECO:0000256" key="2">
    <source>
        <dbReference type="SAM" id="Coils"/>
    </source>
</evidence>
<dbReference type="OrthoDB" id="9798190at2"/>
<dbReference type="RefSeq" id="WP_099152909.1">
    <property type="nucleotide sequence ID" value="NZ_PDUD01000030.1"/>
</dbReference>
<dbReference type="SUPFAM" id="SSF111369">
    <property type="entry name" value="HlyD-like secretion proteins"/>
    <property type="match status" value="1"/>
</dbReference>
<dbReference type="Pfam" id="PF25973">
    <property type="entry name" value="BSH_CzcB"/>
    <property type="match status" value="1"/>
</dbReference>
<keyword evidence="2" id="KW-0175">Coiled coil</keyword>
<feature type="domain" description="CusB-like beta-barrel" evidence="4">
    <location>
        <begin position="228"/>
        <end position="300"/>
    </location>
</feature>
<organism evidence="6 7">
    <name type="scientific">Flavilitoribacter nigricans (strain ATCC 23147 / DSM 23189 / NBRC 102662 / NCIMB 1420 / SS-2)</name>
    <name type="common">Lewinella nigricans</name>
    <dbReference type="NCBI Taxonomy" id="1122177"/>
    <lineage>
        <taxon>Bacteria</taxon>
        <taxon>Pseudomonadati</taxon>
        <taxon>Bacteroidota</taxon>
        <taxon>Saprospiria</taxon>
        <taxon>Saprospirales</taxon>
        <taxon>Lewinellaceae</taxon>
        <taxon>Flavilitoribacter</taxon>
    </lineage>
</organism>
<dbReference type="Gene3D" id="2.40.30.170">
    <property type="match status" value="1"/>
</dbReference>
<accession>A0A2D0N4X2</accession>
<feature type="signal peptide" evidence="3">
    <location>
        <begin position="1"/>
        <end position="22"/>
    </location>
</feature>
<reference evidence="6 7" key="1">
    <citation type="submission" date="2017-10" db="EMBL/GenBank/DDBJ databases">
        <title>The draft genome sequence of Lewinella nigricans NBRC 102662.</title>
        <authorList>
            <person name="Wang K."/>
        </authorList>
    </citation>
    <scope>NUCLEOTIDE SEQUENCE [LARGE SCALE GENOMIC DNA]</scope>
    <source>
        <strain evidence="6 7">NBRC 102662</strain>
    </source>
</reference>
<dbReference type="EMBL" id="PDUD01000030">
    <property type="protein sequence ID" value="PHN03582.1"/>
    <property type="molecule type" value="Genomic_DNA"/>
</dbReference>
<dbReference type="PROSITE" id="PS51257">
    <property type="entry name" value="PROKAR_LIPOPROTEIN"/>
    <property type="match status" value="1"/>
</dbReference>
<proteinExistence type="inferred from homology"/>
<dbReference type="NCBIfam" id="TIGR01730">
    <property type="entry name" value="RND_mfp"/>
    <property type="match status" value="1"/>
</dbReference>
<comment type="caution">
    <text evidence="6">The sequence shown here is derived from an EMBL/GenBank/DDBJ whole genome shotgun (WGS) entry which is preliminary data.</text>
</comment>
<evidence type="ECO:0000256" key="1">
    <source>
        <dbReference type="ARBA" id="ARBA00009477"/>
    </source>
</evidence>
<name>A0A2D0N4X2_FLAN2</name>
<dbReference type="GO" id="GO:1990281">
    <property type="term" value="C:efflux pump complex"/>
    <property type="evidence" value="ECO:0007669"/>
    <property type="project" value="TreeGrafter"/>
</dbReference>
<keyword evidence="7" id="KW-1185">Reference proteome</keyword>
<dbReference type="AlphaFoldDB" id="A0A2D0N4X2"/>
<dbReference type="InterPro" id="IPR058647">
    <property type="entry name" value="BSH_CzcB-like"/>
</dbReference>
<feature type="domain" description="CzcB-like barrel-sandwich hybrid" evidence="5">
    <location>
        <begin position="67"/>
        <end position="216"/>
    </location>
</feature>
<gene>
    <name evidence="6" type="ORF">CRP01_25295</name>
</gene>
<protein>
    <submittedName>
        <fullName evidence="6">Uncharacterized protein</fullName>
    </submittedName>
</protein>
<dbReference type="InterPro" id="IPR058792">
    <property type="entry name" value="Beta-barrel_RND_2"/>
</dbReference>
<feature type="chain" id="PRO_5013288323" evidence="3">
    <location>
        <begin position="23"/>
        <end position="377"/>
    </location>
</feature>
<evidence type="ECO:0000259" key="5">
    <source>
        <dbReference type="Pfam" id="PF25973"/>
    </source>
</evidence>
<feature type="coiled-coil region" evidence="2">
    <location>
        <begin position="119"/>
        <end position="177"/>
    </location>
</feature>
<dbReference type="PANTHER" id="PTHR30469">
    <property type="entry name" value="MULTIDRUG RESISTANCE PROTEIN MDTA"/>
    <property type="match status" value="1"/>
</dbReference>
<dbReference type="InterPro" id="IPR006143">
    <property type="entry name" value="RND_pump_MFP"/>
</dbReference>
<keyword evidence="3" id="KW-0732">Signal</keyword>
<dbReference type="Proteomes" id="UP000223913">
    <property type="component" value="Unassembled WGS sequence"/>
</dbReference>
<sequence length="377" mass="41198">MTLNIRTLLLSTLALSIFIASCGEPTQTEETPRASVAKAINTVKAEPVKYRHTVFATGRLSSSEEAKLSFKTGGIVKKIYVREGQQVKKGQLLAELELDEIRAQTQQAQIGQEQAAITIENAKLALRLAERDYKNAQGLYQDSVATLEQLQNAEIQLDNARNQLEAAQKGLGFSQQNVDIAQFNLRHSKIIAPANGVILKKVTEVNELVGPGTPVFLFGSRDKAQIIRVNVTDKDVIFVQLGDEAKITFDAYPNTEFGGEVRELASMADPYTGTFEVEIEVRPDGKRLLTGFIGTVLIQTQMKEDLVAVPIDALVGAHEQEGQVFTVRNGKATSQTVNIFKIDADQILLSDGLQPGTEVVVSGNGYLEENDLVSINQ</sequence>
<dbReference type="GO" id="GO:0015562">
    <property type="term" value="F:efflux transmembrane transporter activity"/>
    <property type="evidence" value="ECO:0007669"/>
    <property type="project" value="TreeGrafter"/>
</dbReference>
<dbReference type="Pfam" id="PF25954">
    <property type="entry name" value="Beta-barrel_RND_2"/>
    <property type="match status" value="1"/>
</dbReference>
<comment type="similarity">
    <text evidence="1">Belongs to the membrane fusion protein (MFP) (TC 8.A.1) family.</text>
</comment>